<dbReference type="OrthoDB" id="6265927at2"/>
<sequence length="128" mass="15016">MKKHTLKNIGELEARYMGLKSQHKLDDFYYDETFFIDHKGFMKLDFYELDFKPYVDISNIVGSSCFGLWKSKIRIYLGHINNAGHGARYMVRAVTLCQVKDVQLMENLKSNYCEFLEKNAVQGLPYEL</sequence>
<reference evidence="1 2" key="1">
    <citation type="submission" date="2018-03" db="EMBL/GenBank/DDBJ databases">
        <title>Genomic Encyclopedia of Archaeal and Bacterial Type Strains, Phase II (KMG-II): from individual species to whole genera.</title>
        <authorList>
            <person name="Goeker M."/>
        </authorList>
    </citation>
    <scope>NUCLEOTIDE SEQUENCE [LARGE SCALE GENOMIC DNA]</scope>
    <source>
        <strain evidence="1 2">DSM 17586</strain>
    </source>
</reference>
<protein>
    <submittedName>
        <fullName evidence="1">Uncharacterized protein</fullName>
    </submittedName>
</protein>
<evidence type="ECO:0000313" key="1">
    <source>
        <dbReference type="EMBL" id="PSL15901.1"/>
    </source>
</evidence>
<name>A0A2P8F2F5_9GAMM</name>
<organism evidence="1 2">
    <name type="scientific">Marinobacterium halophilum</name>
    <dbReference type="NCBI Taxonomy" id="267374"/>
    <lineage>
        <taxon>Bacteria</taxon>
        <taxon>Pseudomonadati</taxon>
        <taxon>Pseudomonadota</taxon>
        <taxon>Gammaproteobacteria</taxon>
        <taxon>Oceanospirillales</taxon>
        <taxon>Oceanospirillaceae</taxon>
        <taxon>Marinobacterium</taxon>
    </lineage>
</organism>
<comment type="caution">
    <text evidence="1">The sequence shown here is derived from an EMBL/GenBank/DDBJ whole genome shotgun (WGS) entry which is preliminary data.</text>
</comment>
<dbReference type="EMBL" id="PYGI01000003">
    <property type="protein sequence ID" value="PSL15901.1"/>
    <property type="molecule type" value="Genomic_DNA"/>
</dbReference>
<gene>
    <name evidence="1" type="ORF">CLV44_103185</name>
</gene>
<evidence type="ECO:0000313" key="2">
    <source>
        <dbReference type="Proteomes" id="UP000242133"/>
    </source>
</evidence>
<proteinExistence type="predicted"/>
<dbReference type="AlphaFoldDB" id="A0A2P8F2F5"/>
<keyword evidence="2" id="KW-1185">Reference proteome</keyword>
<dbReference type="Proteomes" id="UP000242133">
    <property type="component" value="Unassembled WGS sequence"/>
</dbReference>
<accession>A0A2P8F2F5</accession>
<dbReference type="RefSeq" id="WP_146139977.1">
    <property type="nucleotide sequence ID" value="NZ_PYGI01000003.1"/>
</dbReference>